<dbReference type="GO" id="GO:0006351">
    <property type="term" value="P:DNA-templated transcription"/>
    <property type="evidence" value="ECO:0007669"/>
    <property type="project" value="InterPro"/>
</dbReference>
<evidence type="ECO:0000256" key="5">
    <source>
        <dbReference type="ARBA" id="ARBA00023242"/>
    </source>
</evidence>
<evidence type="ECO:0000256" key="4">
    <source>
        <dbReference type="ARBA" id="ARBA00023163"/>
    </source>
</evidence>
<dbReference type="EMBL" id="QXGA01000457">
    <property type="protein sequence ID" value="KAE9145639.1"/>
    <property type="molecule type" value="Genomic_DNA"/>
</dbReference>
<evidence type="ECO:0000256" key="1">
    <source>
        <dbReference type="ARBA" id="ARBA00004604"/>
    </source>
</evidence>
<dbReference type="Proteomes" id="UP000433483">
    <property type="component" value="Unassembled WGS sequence"/>
</dbReference>
<dbReference type="GO" id="GO:0003677">
    <property type="term" value="F:DNA binding"/>
    <property type="evidence" value="ECO:0007669"/>
    <property type="project" value="InterPro"/>
</dbReference>
<dbReference type="Proteomes" id="UP000460718">
    <property type="component" value="Unassembled WGS sequence"/>
</dbReference>
<dbReference type="Pfam" id="PF06870">
    <property type="entry name" value="RNA_pol_I_A49"/>
    <property type="match status" value="1"/>
</dbReference>
<evidence type="ECO:0000313" key="13">
    <source>
        <dbReference type="Proteomes" id="UP000429523"/>
    </source>
</evidence>
<gene>
    <name evidence="12" type="ORF">PF001_g9143</name>
    <name evidence="11" type="ORF">PF002_g12068</name>
    <name evidence="10" type="ORF">PF005_g10553</name>
    <name evidence="9" type="ORF">PF006_g9524</name>
    <name evidence="8" type="ORF">PF007_g10894</name>
    <name evidence="6" type="ORF">PF009_g11914</name>
    <name evidence="7" type="ORF">PF011_g10650</name>
</gene>
<proteinExistence type="inferred from homology"/>
<evidence type="ECO:0000313" key="6">
    <source>
        <dbReference type="EMBL" id="KAE8938193.1"/>
    </source>
</evidence>
<dbReference type="AlphaFoldDB" id="A0A6A3KME7"/>
<name>A0A6A3KME7_9STRA</name>
<evidence type="ECO:0000313" key="9">
    <source>
        <dbReference type="EMBL" id="KAE9145639.1"/>
    </source>
</evidence>
<comment type="similarity">
    <text evidence="2">Belongs to the eukaryotic RPA49/POLR1E RNA polymerase subunit family.</text>
</comment>
<evidence type="ECO:0000313" key="14">
    <source>
        <dbReference type="Proteomes" id="UP000433483"/>
    </source>
</evidence>
<dbReference type="InterPro" id="IPR009668">
    <property type="entry name" value="RNA_pol-assoc_fac_A49-like"/>
</dbReference>
<dbReference type="EMBL" id="QXFZ01000530">
    <property type="protein sequence ID" value="KAE9112978.1"/>
    <property type="molecule type" value="Genomic_DNA"/>
</dbReference>
<keyword evidence="3" id="KW-0240">DNA-directed RNA polymerase</keyword>
<keyword evidence="5" id="KW-0539">Nucleus</keyword>
<accession>A0A6A3KME7</accession>
<comment type="subcellular location">
    <subcellularLocation>
        <location evidence="1">Nucleus</location>
        <location evidence="1">Nucleolus</location>
    </subcellularLocation>
</comment>
<dbReference type="Proteomes" id="UP000437068">
    <property type="component" value="Unassembled WGS sequence"/>
</dbReference>
<keyword evidence="4" id="KW-0804">Transcription</keyword>
<evidence type="ECO:0000313" key="7">
    <source>
        <dbReference type="EMBL" id="KAE9008586.1"/>
    </source>
</evidence>
<evidence type="ECO:0008006" key="20">
    <source>
        <dbReference type="Google" id="ProtNLM"/>
    </source>
</evidence>
<keyword evidence="14" id="KW-1185">Reference proteome</keyword>
<sequence length="429" mass="47773">MSKRVKVHFQHQESFDSTAPVVATFRNGPPPPTQRQDLAFEVFENPAKKQRLVVASSEKVAYQGANFGYLGSSHDFASYAVGVYDRKTKEVRLCNVKQIYVMQQAIKNASENVDDNRGEDKSFMEQRRDLVEVFGSKKSKRMQKNREENIVNLENISGAASVTQTLQKKISAAQKQLEEERARDGSYSKESAALAATRNELLPSCDIDAPTPDRVYDLSKFMDSGVMDSLTIMAEEVIEVLQTTSAADYALKQGLAALPTRMILSLPSPYDVNKMCLVVYMAYMIDFYHSRFPLRKSAAAFSEEKGMPLVIVRHFLKLFTDISEGSNGYPTYFQSKAMKDKLCIYLIAVALTLNGFTLDLTEVGADLKRSPIQIQTYARQLGCVVEKAKAEKAIYGGASSVASKKIILRAVLSVPLHFPTPKRGGPARR</sequence>
<evidence type="ECO:0000313" key="15">
    <source>
        <dbReference type="Proteomes" id="UP000437068"/>
    </source>
</evidence>
<evidence type="ECO:0000313" key="10">
    <source>
        <dbReference type="EMBL" id="KAE9212553.1"/>
    </source>
</evidence>
<evidence type="ECO:0000313" key="17">
    <source>
        <dbReference type="Proteomes" id="UP000440732"/>
    </source>
</evidence>
<evidence type="ECO:0000313" key="19">
    <source>
        <dbReference type="Proteomes" id="UP000460718"/>
    </source>
</evidence>
<reference evidence="7 19" key="1">
    <citation type="submission" date="2018-09" db="EMBL/GenBank/DDBJ databases">
        <title>Genomic investigation of the strawberry pathogen Phytophthora fragariae indicates pathogenicity is determined by transcriptional variation in three key races.</title>
        <authorList>
            <person name="Adams T.M."/>
            <person name="Armitage A.D."/>
            <person name="Sobczyk M.K."/>
            <person name="Bates H.J."/>
            <person name="Dunwell J.M."/>
            <person name="Nellist C.F."/>
            <person name="Harrison R.J."/>
        </authorList>
    </citation>
    <scope>NUCLEOTIDE SEQUENCE [LARGE SCALE GENOMIC DNA]</scope>
    <source>
        <strain evidence="12 15">A4</strain>
        <strain evidence="11 16">BC-1</strain>
        <strain evidence="10 14">NOV-27</strain>
        <strain evidence="9 17">NOV-5</strain>
        <strain evidence="8 18">NOV-71</strain>
        <strain evidence="6 13">NOV-9</strain>
        <strain evidence="7 19">SCRP245</strain>
    </source>
</reference>
<evidence type="ECO:0000256" key="3">
    <source>
        <dbReference type="ARBA" id="ARBA00022478"/>
    </source>
</evidence>
<dbReference type="EMBL" id="QXFW01000563">
    <property type="protein sequence ID" value="KAE9008586.1"/>
    <property type="molecule type" value="Genomic_DNA"/>
</dbReference>
<dbReference type="Proteomes" id="UP000440367">
    <property type="component" value="Unassembled WGS sequence"/>
</dbReference>
<evidence type="ECO:0000313" key="18">
    <source>
        <dbReference type="Proteomes" id="UP000441208"/>
    </source>
</evidence>
<dbReference type="Proteomes" id="UP000440732">
    <property type="component" value="Unassembled WGS sequence"/>
</dbReference>
<dbReference type="GO" id="GO:0000428">
    <property type="term" value="C:DNA-directed RNA polymerase complex"/>
    <property type="evidence" value="ECO:0007669"/>
    <property type="project" value="UniProtKB-KW"/>
</dbReference>
<evidence type="ECO:0000313" key="8">
    <source>
        <dbReference type="EMBL" id="KAE9112978.1"/>
    </source>
</evidence>
<dbReference type="EMBL" id="QXGF01000578">
    <property type="protein sequence ID" value="KAE8938193.1"/>
    <property type="molecule type" value="Genomic_DNA"/>
</dbReference>
<dbReference type="PANTHER" id="PTHR14440">
    <property type="entry name" value="DNA-DIRECTED RNA POLYMERASE I SUBUNIT RPA49"/>
    <property type="match status" value="1"/>
</dbReference>
<evidence type="ECO:0000256" key="2">
    <source>
        <dbReference type="ARBA" id="ARBA00009430"/>
    </source>
</evidence>
<dbReference type="EMBL" id="QXGB01000504">
    <property type="protein sequence ID" value="KAE9212553.1"/>
    <property type="molecule type" value="Genomic_DNA"/>
</dbReference>
<comment type="caution">
    <text evidence="7">The sequence shown here is derived from an EMBL/GenBank/DDBJ whole genome shotgun (WGS) entry which is preliminary data.</text>
</comment>
<dbReference type="GO" id="GO:0005730">
    <property type="term" value="C:nucleolus"/>
    <property type="evidence" value="ECO:0007669"/>
    <property type="project" value="UniProtKB-SubCell"/>
</dbReference>
<dbReference type="Proteomes" id="UP000429523">
    <property type="component" value="Unassembled WGS sequence"/>
</dbReference>
<protein>
    <recommendedName>
        <fullName evidence="20">DNA-directed RNA polymerase I subunit</fullName>
    </recommendedName>
</protein>
<evidence type="ECO:0000313" key="16">
    <source>
        <dbReference type="Proteomes" id="UP000440367"/>
    </source>
</evidence>
<dbReference type="Proteomes" id="UP000441208">
    <property type="component" value="Unassembled WGS sequence"/>
</dbReference>
<dbReference type="EMBL" id="QXGE01000433">
    <property type="protein sequence ID" value="KAE9312613.1"/>
    <property type="molecule type" value="Genomic_DNA"/>
</dbReference>
<evidence type="ECO:0000313" key="11">
    <source>
        <dbReference type="EMBL" id="KAE9233479.1"/>
    </source>
</evidence>
<dbReference type="EMBL" id="QXGD01000571">
    <property type="protein sequence ID" value="KAE9233479.1"/>
    <property type="molecule type" value="Genomic_DNA"/>
</dbReference>
<dbReference type="OrthoDB" id="532500at2759"/>
<organism evidence="7 19">
    <name type="scientific">Phytophthora fragariae</name>
    <dbReference type="NCBI Taxonomy" id="53985"/>
    <lineage>
        <taxon>Eukaryota</taxon>
        <taxon>Sar</taxon>
        <taxon>Stramenopiles</taxon>
        <taxon>Oomycota</taxon>
        <taxon>Peronosporomycetes</taxon>
        <taxon>Peronosporales</taxon>
        <taxon>Peronosporaceae</taxon>
        <taxon>Phytophthora</taxon>
    </lineage>
</organism>
<evidence type="ECO:0000313" key="12">
    <source>
        <dbReference type="EMBL" id="KAE9312613.1"/>
    </source>
</evidence>